<dbReference type="GO" id="GO:0003676">
    <property type="term" value="F:nucleic acid binding"/>
    <property type="evidence" value="ECO:0007669"/>
    <property type="project" value="InterPro"/>
</dbReference>
<dbReference type="GO" id="GO:0006364">
    <property type="term" value="P:rRNA processing"/>
    <property type="evidence" value="ECO:0007669"/>
    <property type="project" value="UniProtKB-KW"/>
</dbReference>
<feature type="region of interest" description="Disordered" evidence="8">
    <location>
        <begin position="1"/>
        <end position="25"/>
    </location>
</feature>
<accession>A0A6G1IAY4</accession>
<evidence type="ECO:0000259" key="9">
    <source>
        <dbReference type="PROSITE" id="PS50174"/>
    </source>
</evidence>
<comment type="function">
    <text evidence="7">Involved in rRNA-processing at A0, A1 and A2 sites and negatively regulates telomerase.</text>
</comment>
<sequence>MGLAGPKKRTRISHDPNNNTWSRSTDRFGHKILTAQGWTPGSTLGVHNASHSSHYTSASASHIRVTIKDDNLGLGASTVTNAHTFGLDLFQGVLGRLNGKGEEELAQDLAKRRDALLRQVVTKKMGNLTFVSGGFLVGDRIEKIVVKSQENSKKRKRDNNEAEEEITDTRGSDEKSDNESGNELPRKESRKRNEREKKEKKTKKAKRKRESGKHKKRKTDRILTVTSTATSADESDEASPGDSKAAKRARKSEKKAQREAKKAEKERRRQESAKRKVSRKSDKDVEHSVESDSTATPTPPVLLGRNLVRRRFIQQKKLSSMDQQSLKEIFMIKAPT</sequence>
<evidence type="ECO:0000256" key="8">
    <source>
        <dbReference type="SAM" id="MobiDB-lite"/>
    </source>
</evidence>
<comment type="similarity">
    <text evidence="5">Belongs to the PINX1 family.</text>
</comment>
<dbReference type="PANTHER" id="PTHR23149:SF31">
    <property type="entry name" value="PROTEIN PXR1"/>
    <property type="match status" value="1"/>
</dbReference>
<feature type="compositionally biased region" description="Basic residues" evidence="8">
    <location>
        <begin position="1"/>
        <end position="11"/>
    </location>
</feature>
<comment type="subcellular location">
    <subcellularLocation>
        <location evidence="1">Nucleus</location>
        <location evidence="1">Nucleolus</location>
    </subcellularLocation>
</comment>
<name>A0A6G1IAY4_9PEZI</name>
<dbReference type="GO" id="GO:0005730">
    <property type="term" value="C:nucleolus"/>
    <property type="evidence" value="ECO:0007669"/>
    <property type="project" value="UniProtKB-SubCell"/>
</dbReference>
<feature type="compositionally biased region" description="Basic and acidic residues" evidence="8">
    <location>
        <begin position="254"/>
        <end position="290"/>
    </location>
</feature>
<evidence type="ECO:0000256" key="6">
    <source>
        <dbReference type="ARBA" id="ARBA00041961"/>
    </source>
</evidence>
<dbReference type="Proteomes" id="UP000799640">
    <property type="component" value="Unassembled WGS sequence"/>
</dbReference>
<organism evidence="10 11">
    <name type="scientific">Trichodelitschia bisporula</name>
    <dbReference type="NCBI Taxonomy" id="703511"/>
    <lineage>
        <taxon>Eukaryota</taxon>
        <taxon>Fungi</taxon>
        <taxon>Dikarya</taxon>
        <taxon>Ascomycota</taxon>
        <taxon>Pezizomycotina</taxon>
        <taxon>Dothideomycetes</taxon>
        <taxon>Dothideomycetes incertae sedis</taxon>
        <taxon>Phaeotrichales</taxon>
        <taxon>Phaeotrichaceae</taxon>
        <taxon>Trichodelitschia</taxon>
    </lineage>
</organism>
<dbReference type="SMART" id="SM00443">
    <property type="entry name" value="G_patch"/>
    <property type="match status" value="1"/>
</dbReference>
<evidence type="ECO:0000256" key="5">
    <source>
        <dbReference type="ARBA" id="ARBA00038007"/>
    </source>
</evidence>
<evidence type="ECO:0000256" key="4">
    <source>
        <dbReference type="ARBA" id="ARBA00023242"/>
    </source>
</evidence>
<gene>
    <name evidence="10" type="ORF">EJ06DRAFT_578384</name>
</gene>
<dbReference type="AlphaFoldDB" id="A0A6G1IAY4"/>
<dbReference type="InterPro" id="IPR050656">
    <property type="entry name" value="PINX1"/>
</dbReference>
<feature type="compositionally biased region" description="Basic and acidic residues" evidence="8">
    <location>
        <begin position="167"/>
        <end position="199"/>
    </location>
</feature>
<dbReference type="OrthoDB" id="29523at2759"/>
<proteinExistence type="inferred from homology"/>
<dbReference type="PANTHER" id="PTHR23149">
    <property type="entry name" value="G PATCH DOMAIN CONTAINING PROTEIN"/>
    <property type="match status" value="1"/>
</dbReference>
<dbReference type="EMBL" id="ML996687">
    <property type="protein sequence ID" value="KAF2405145.1"/>
    <property type="molecule type" value="Genomic_DNA"/>
</dbReference>
<evidence type="ECO:0000313" key="10">
    <source>
        <dbReference type="EMBL" id="KAF2405145.1"/>
    </source>
</evidence>
<evidence type="ECO:0000256" key="7">
    <source>
        <dbReference type="ARBA" id="ARBA00043878"/>
    </source>
</evidence>
<dbReference type="InterPro" id="IPR000467">
    <property type="entry name" value="G_patch_dom"/>
</dbReference>
<reference evidence="10" key="1">
    <citation type="journal article" date="2020" name="Stud. Mycol.">
        <title>101 Dothideomycetes genomes: a test case for predicting lifestyles and emergence of pathogens.</title>
        <authorList>
            <person name="Haridas S."/>
            <person name="Albert R."/>
            <person name="Binder M."/>
            <person name="Bloem J."/>
            <person name="Labutti K."/>
            <person name="Salamov A."/>
            <person name="Andreopoulos B."/>
            <person name="Baker S."/>
            <person name="Barry K."/>
            <person name="Bills G."/>
            <person name="Bluhm B."/>
            <person name="Cannon C."/>
            <person name="Castanera R."/>
            <person name="Culley D."/>
            <person name="Daum C."/>
            <person name="Ezra D."/>
            <person name="Gonzalez J."/>
            <person name="Henrissat B."/>
            <person name="Kuo A."/>
            <person name="Liang C."/>
            <person name="Lipzen A."/>
            <person name="Lutzoni F."/>
            <person name="Magnuson J."/>
            <person name="Mondo S."/>
            <person name="Nolan M."/>
            <person name="Ohm R."/>
            <person name="Pangilinan J."/>
            <person name="Park H.-J."/>
            <person name="Ramirez L."/>
            <person name="Alfaro M."/>
            <person name="Sun H."/>
            <person name="Tritt A."/>
            <person name="Yoshinaga Y."/>
            <person name="Zwiers L.-H."/>
            <person name="Turgeon B."/>
            <person name="Goodwin S."/>
            <person name="Spatafora J."/>
            <person name="Crous P."/>
            <person name="Grigoriev I."/>
        </authorList>
    </citation>
    <scope>NUCLEOTIDE SEQUENCE</scope>
    <source>
        <strain evidence="10">CBS 262.69</strain>
    </source>
</reference>
<feature type="region of interest" description="Disordered" evidence="8">
    <location>
        <begin position="149"/>
        <end position="302"/>
    </location>
</feature>
<evidence type="ECO:0000313" key="11">
    <source>
        <dbReference type="Proteomes" id="UP000799640"/>
    </source>
</evidence>
<evidence type="ECO:0000256" key="1">
    <source>
        <dbReference type="ARBA" id="ARBA00004604"/>
    </source>
</evidence>
<dbReference type="Pfam" id="PF01585">
    <property type="entry name" value="G-patch"/>
    <property type="match status" value="1"/>
</dbReference>
<keyword evidence="3" id="KW-0698">rRNA processing</keyword>
<dbReference type="PROSITE" id="PS50174">
    <property type="entry name" value="G_PATCH"/>
    <property type="match status" value="1"/>
</dbReference>
<evidence type="ECO:0000256" key="3">
    <source>
        <dbReference type="ARBA" id="ARBA00022552"/>
    </source>
</evidence>
<protein>
    <recommendedName>
        <fullName evidence="6">PinX1-related protein 1</fullName>
    </recommendedName>
</protein>
<keyword evidence="4" id="KW-0539">Nucleus</keyword>
<feature type="compositionally biased region" description="Basic residues" evidence="8">
    <location>
        <begin position="200"/>
        <end position="219"/>
    </location>
</feature>
<keyword evidence="11" id="KW-1185">Reference proteome</keyword>
<feature type="domain" description="G-patch" evidence="9">
    <location>
        <begin position="25"/>
        <end position="79"/>
    </location>
</feature>
<evidence type="ECO:0000256" key="2">
    <source>
        <dbReference type="ARBA" id="ARBA00022517"/>
    </source>
</evidence>
<keyword evidence="2" id="KW-0690">Ribosome biogenesis</keyword>